<dbReference type="Pfam" id="PF00072">
    <property type="entry name" value="Response_reg"/>
    <property type="match status" value="1"/>
</dbReference>
<dbReference type="Gene3D" id="3.40.50.2300">
    <property type="match status" value="1"/>
</dbReference>
<dbReference type="InterPro" id="IPR001789">
    <property type="entry name" value="Sig_transdc_resp-reg_receiver"/>
</dbReference>
<dbReference type="STRING" id="189381.GCA_900166615_00518"/>
<evidence type="ECO:0000256" key="5">
    <source>
        <dbReference type="ARBA" id="ARBA00023015"/>
    </source>
</evidence>
<keyword evidence="3 8" id="KW-0597">Phosphoprotein</keyword>
<dbReference type="SMART" id="SM00448">
    <property type="entry name" value="REC"/>
    <property type="match status" value="1"/>
</dbReference>
<dbReference type="PANTHER" id="PTHR42713:SF3">
    <property type="entry name" value="TRANSCRIPTIONAL REGULATORY PROTEIN HPTR"/>
    <property type="match status" value="1"/>
</dbReference>
<keyword evidence="6" id="KW-0238">DNA-binding</keyword>
<name>A0A0M0FZ61_9BACI</name>
<dbReference type="GO" id="GO:0000160">
    <property type="term" value="P:phosphorelay signal transduction system"/>
    <property type="evidence" value="ECO:0007669"/>
    <property type="project" value="UniProtKB-KW"/>
</dbReference>
<dbReference type="Proteomes" id="UP000037405">
    <property type="component" value="Unassembled WGS sequence"/>
</dbReference>
<evidence type="ECO:0008006" key="13">
    <source>
        <dbReference type="Google" id="ProtNLM"/>
    </source>
</evidence>
<dbReference type="InterPro" id="IPR011006">
    <property type="entry name" value="CheY-like_superfamily"/>
</dbReference>
<evidence type="ECO:0000259" key="9">
    <source>
        <dbReference type="PROSITE" id="PS01124"/>
    </source>
</evidence>
<dbReference type="GO" id="GO:0043565">
    <property type="term" value="F:sequence-specific DNA binding"/>
    <property type="evidence" value="ECO:0007669"/>
    <property type="project" value="InterPro"/>
</dbReference>
<dbReference type="SUPFAM" id="SSF46689">
    <property type="entry name" value="Homeodomain-like"/>
    <property type="match status" value="2"/>
</dbReference>
<evidence type="ECO:0000256" key="6">
    <source>
        <dbReference type="ARBA" id="ARBA00023125"/>
    </source>
</evidence>
<evidence type="ECO:0000313" key="11">
    <source>
        <dbReference type="EMBL" id="KON82850.1"/>
    </source>
</evidence>
<keyword evidence="2" id="KW-0963">Cytoplasm</keyword>
<dbReference type="CDD" id="cd17536">
    <property type="entry name" value="REC_YesN-like"/>
    <property type="match status" value="1"/>
</dbReference>
<sequence>MIRVMIVDDEPLILDGLTYLLDWETLGFEVVAKARNGREALELSRTIAFDVLITDIKMPEMTGLELIEALKEEQEEVKAIVLSGFQEFDLIKKGLVLGIENYLLKPVNEDELVSSLLHIKDKLDQQDLGEESILILRDHSIWRYMMGKMPLREFQERLALYPELTLPVPFHLGLLKVEDSDSVKVQKQIETGPSICVTTPQGDLMILWDPAHVEAELERITPIVDERKGILVTSGRVEEIGETPRVMKELERASELKMILPDQEQHLAEDMILSPSIKTIDVRNYLKPEMLEGLANEEYGRVREELGNVFIQLSSDPFLLKSVFLDTFFQMKGRFLLSLEYGQYVQIIHEILHIEGEEDAMRLLDTCMKWMEREGQGEEKRSPIIQTVLTYIHQHYSEDMSLKTLGHRFHINPIYLGQLFQKEAGDSFTKYLNKLRIDRAKKLLLNSHEKAGQIGKRVGYTDATYFYKQFKKYENATPSEWRKQRV</sequence>
<feature type="domain" description="Response regulatory" evidence="10">
    <location>
        <begin position="3"/>
        <end position="120"/>
    </location>
</feature>
<dbReference type="OrthoDB" id="342399at2"/>
<dbReference type="EMBL" id="LGUE01000008">
    <property type="protein sequence ID" value="KON82850.1"/>
    <property type="molecule type" value="Genomic_DNA"/>
</dbReference>
<keyword evidence="5" id="KW-0805">Transcription regulation</keyword>
<dbReference type="Gene3D" id="1.10.10.60">
    <property type="entry name" value="Homeodomain-like"/>
    <property type="match status" value="2"/>
</dbReference>
<proteinExistence type="predicted"/>
<protein>
    <recommendedName>
        <fullName evidence="13">Response regulator transcription factor</fullName>
    </recommendedName>
</protein>
<evidence type="ECO:0000256" key="8">
    <source>
        <dbReference type="PROSITE-ProRule" id="PRU00169"/>
    </source>
</evidence>
<keyword evidence="7" id="KW-0804">Transcription</keyword>
<evidence type="ECO:0000256" key="1">
    <source>
        <dbReference type="ARBA" id="ARBA00004496"/>
    </source>
</evidence>
<evidence type="ECO:0000259" key="10">
    <source>
        <dbReference type="PROSITE" id="PS50110"/>
    </source>
</evidence>
<reference evidence="12" key="1">
    <citation type="submission" date="2015-07" db="EMBL/GenBank/DDBJ databases">
        <title>Fjat-14235 jcm11544.</title>
        <authorList>
            <person name="Liu B."/>
            <person name="Wang J."/>
            <person name="Zhu Y."/>
            <person name="Liu G."/>
            <person name="Chen Q."/>
            <person name="Chen Z."/>
            <person name="Lan J."/>
            <person name="Che J."/>
            <person name="Ge C."/>
            <person name="Shi H."/>
            <person name="Pan Z."/>
            <person name="Liu X."/>
        </authorList>
    </citation>
    <scope>NUCLEOTIDE SEQUENCE [LARGE SCALE GENOMIC DNA]</scope>
    <source>
        <strain evidence="12">JCM 11544</strain>
    </source>
</reference>
<evidence type="ECO:0000256" key="7">
    <source>
        <dbReference type="ARBA" id="ARBA00023163"/>
    </source>
</evidence>
<dbReference type="PATRIC" id="fig|189381.12.peg.3209"/>
<organism evidence="11 12">
    <name type="scientific">Rossellomorea marisflavi</name>
    <dbReference type="NCBI Taxonomy" id="189381"/>
    <lineage>
        <taxon>Bacteria</taxon>
        <taxon>Bacillati</taxon>
        <taxon>Bacillota</taxon>
        <taxon>Bacilli</taxon>
        <taxon>Bacillales</taxon>
        <taxon>Bacillaceae</taxon>
        <taxon>Rossellomorea</taxon>
    </lineage>
</organism>
<dbReference type="AlphaFoldDB" id="A0A0M0FZ61"/>
<dbReference type="GO" id="GO:0003700">
    <property type="term" value="F:DNA-binding transcription factor activity"/>
    <property type="evidence" value="ECO:0007669"/>
    <property type="project" value="InterPro"/>
</dbReference>
<dbReference type="SUPFAM" id="SSF52172">
    <property type="entry name" value="CheY-like"/>
    <property type="match status" value="1"/>
</dbReference>
<accession>A0A0M0FZ61</accession>
<keyword evidence="4" id="KW-0902">Two-component regulatory system</keyword>
<evidence type="ECO:0000313" key="12">
    <source>
        <dbReference type="Proteomes" id="UP000037405"/>
    </source>
</evidence>
<gene>
    <name evidence="11" type="ORF">AF331_18535</name>
</gene>
<evidence type="ECO:0000256" key="3">
    <source>
        <dbReference type="ARBA" id="ARBA00022553"/>
    </source>
</evidence>
<evidence type="ECO:0000256" key="4">
    <source>
        <dbReference type="ARBA" id="ARBA00023012"/>
    </source>
</evidence>
<keyword evidence="12" id="KW-1185">Reference proteome</keyword>
<feature type="modified residue" description="4-aspartylphosphate" evidence="8">
    <location>
        <position position="55"/>
    </location>
</feature>
<dbReference type="InterPro" id="IPR018060">
    <property type="entry name" value="HTH_AraC"/>
</dbReference>
<comment type="subcellular location">
    <subcellularLocation>
        <location evidence="1">Cytoplasm</location>
    </subcellularLocation>
</comment>
<dbReference type="PANTHER" id="PTHR42713">
    <property type="entry name" value="HISTIDINE KINASE-RELATED"/>
    <property type="match status" value="1"/>
</dbReference>
<dbReference type="PROSITE" id="PS50110">
    <property type="entry name" value="RESPONSE_REGULATORY"/>
    <property type="match status" value="1"/>
</dbReference>
<comment type="caution">
    <text evidence="11">The sequence shown here is derived from an EMBL/GenBank/DDBJ whole genome shotgun (WGS) entry which is preliminary data.</text>
</comment>
<dbReference type="Pfam" id="PF12833">
    <property type="entry name" value="HTH_18"/>
    <property type="match status" value="1"/>
</dbReference>
<evidence type="ECO:0000256" key="2">
    <source>
        <dbReference type="ARBA" id="ARBA00022490"/>
    </source>
</evidence>
<dbReference type="InterPro" id="IPR051552">
    <property type="entry name" value="HptR"/>
</dbReference>
<dbReference type="InterPro" id="IPR009057">
    <property type="entry name" value="Homeodomain-like_sf"/>
</dbReference>
<dbReference type="GO" id="GO:0005737">
    <property type="term" value="C:cytoplasm"/>
    <property type="evidence" value="ECO:0007669"/>
    <property type="project" value="UniProtKB-SubCell"/>
</dbReference>
<dbReference type="PROSITE" id="PS01124">
    <property type="entry name" value="HTH_ARAC_FAMILY_2"/>
    <property type="match status" value="1"/>
</dbReference>
<dbReference type="SMART" id="SM00342">
    <property type="entry name" value="HTH_ARAC"/>
    <property type="match status" value="1"/>
</dbReference>
<feature type="domain" description="HTH araC/xylS-type" evidence="9">
    <location>
        <begin position="386"/>
        <end position="484"/>
    </location>
</feature>
<dbReference type="RefSeq" id="WP_053429505.1">
    <property type="nucleotide sequence ID" value="NZ_LGUE01000008.1"/>
</dbReference>